<proteinExistence type="predicted"/>
<reference evidence="2" key="1">
    <citation type="submission" date="2020-10" db="EMBL/GenBank/DDBJ databases">
        <title>Unveiling of a novel bifunctional photoreceptor, Dualchrome1, isolated from a cosmopolitan green alga.</title>
        <authorList>
            <person name="Suzuki S."/>
            <person name="Kawachi M."/>
        </authorList>
    </citation>
    <scope>NUCLEOTIDE SEQUENCE</scope>
    <source>
        <strain evidence="2">NIES 2893</strain>
    </source>
</reference>
<dbReference type="Proteomes" id="UP000660262">
    <property type="component" value="Unassembled WGS sequence"/>
</dbReference>
<evidence type="ECO:0000256" key="1">
    <source>
        <dbReference type="SAM" id="MobiDB-lite"/>
    </source>
</evidence>
<name>A0A830HK03_9CHLO</name>
<feature type="compositionally biased region" description="Acidic residues" evidence="1">
    <location>
        <begin position="304"/>
        <end position="314"/>
    </location>
</feature>
<comment type="caution">
    <text evidence="2">The sequence shown here is derived from an EMBL/GenBank/DDBJ whole genome shotgun (WGS) entry which is preliminary data.</text>
</comment>
<feature type="region of interest" description="Disordered" evidence="1">
    <location>
        <begin position="298"/>
        <end position="345"/>
    </location>
</feature>
<evidence type="ECO:0000313" key="2">
    <source>
        <dbReference type="EMBL" id="GHP07208.1"/>
    </source>
</evidence>
<protein>
    <submittedName>
        <fullName evidence="2">Uncharacterized protein</fullName>
    </submittedName>
</protein>
<gene>
    <name evidence="2" type="ORF">PPROV_000595000</name>
</gene>
<feature type="region of interest" description="Disordered" evidence="1">
    <location>
        <begin position="563"/>
        <end position="639"/>
    </location>
</feature>
<sequence>MADADDDDNTSFPSLPFCVLLEVLKKLNGRDLAVLSLSAKTFGLGIPPPSSSLAASSSLASSLSANDDASSLTETAAFMALRAFAASVQTQTSVVARLQNESWKLLWHTVCAVVQAVDTLRDDDKQRDRELSNHGLQNTDAKRQEVFANLPAPSTGRHMDEVRKCAMWLCFEGVQVERKHLNDRKPWVKRAVKGYQEMLSRLQPHNMARAIPRVALAARRLAEEGMWEAAAELLLAVFPAIDVLGGDVAAIEARVHVSTFLIDRMYASTYVRRGNQRDSEDLVVSLICSSEAVHAARRSLASNTDDDDDDDDDTGGAMNDASALNDECTGDKRDAGEAPTTLAPHHADKEERLAAALIAHARALTLTAQHIGLNAMPENMWPKIEPVVNIQHLFGAVAQQRSDSAQVASARFVEAHAVAESAMQIYRRKGNAHSLAVAKAVNAETNYCEASATVSQLRNAPVDVAIVMRILRLCARSIQGFREAIDEMTAGGQGESSDSAMAMKDLGKTYRFSSQLSTLLPLDARRTIFGDVDMDHESTRWLQRAKDVHVALKGERHPLARNAIRLGGEVNRQGDSESDEESEGEGGNVPQQRLAREETGATMRSSTFARHQSRGLSAHHLDASSSPHRQHGDGRCTVQ</sequence>
<accession>A0A830HK03</accession>
<feature type="compositionally biased region" description="Basic and acidic residues" evidence="1">
    <location>
        <begin position="630"/>
        <end position="639"/>
    </location>
</feature>
<dbReference type="EMBL" id="BNJQ01000015">
    <property type="protein sequence ID" value="GHP07208.1"/>
    <property type="molecule type" value="Genomic_DNA"/>
</dbReference>
<evidence type="ECO:0000313" key="3">
    <source>
        <dbReference type="Proteomes" id="UP000660262"/>
    </source>
</evidence>
<keyword evidence="3" id="KW-1185">Reference proteome</keyword>
<organism evidence="2 3">
    <name type="scientific">Pycnococcus provasolii</name>
    <dbReference type="NCBI Taxonomy" id="41880"/>
    <lineage>
        <taxon>Eukaryota</taxon>
        <taxon>Viridiplantae</taxon>
        <taxon>Chlorophyta</taxon>
        <taxon>Pseudoscourfieldiophyceae</taxon>
        <taxon>Pseudoscourfieldiales</taxon>
        <taxon>Pycnococcaceae</taxon>
        <taxon>Pycnococcus</taxon>
    </lineage>
</organism>
<dbReference type="AlphaFoldDB" id="A0A830HK03"/>